<evidence type="ECO:0000259" key="1">
    <source>
        <dbReference type="Pfam" id="PF08818"/>
    </source>
</evidence>
<dbReference type="EMBL" id="JBHSSM010000007">
    <property type="protein sequence ID" value="MFC6314378.1"/>
    <property type="molecule type" value="Genomic_DNA"/>
</dbReference>
<sequence length="117" mass="13178">MSTDPNSSPIIAYLATLSGQQQQQAQALYDLIKPLLPEATEKISYQMPTFWQRHNLVHFAAFKTHLGFYPTPEAIDAFSAETAPYRTSKGTMQFAYDQPLPAELISKLVLFQLDRLG</sequence>
<proteinExistence type="predicted"/>
<name>A0ABW1ULZ4_9LACO</name>
<gene>
    <name evidence="2" type="ORF">ACFQHW_02210</name>
</gene>
<dbReference type="Pfam" id="PF08818">
    <property type="entry name" value="DUF1801"/>
    <property type="match status" value="1"/>
</dbReference>
<evidence type="ECO:0000313" key="2">
    <source>
        <dbReference type="EMBL" id="MFC6314378.1"/>
    </source>
</evidence>
<dbReference type="SUPFAM" id="SSF159888">
    <property type="entry name" value="YdhG-like"/>
    <property type="match status" value="1"/>
</dbReference>
<comment type="caution">
    <text evidence="2">The sequence shown here is derived from an EMBL/GenBank/DDBJ whole genome shotgun (WGS) entry which is preliminary data.</text>
</comment>
<organism evidence="2 3">
    <name type="scientific">Lapidilactobacillus achengensis</name>
    <dbReference type="NCBI Taxonomy" id="2486000"/>
    <lineage>
        <taxon>Bacteria</taxon>
        <taxon>Bacillati</taxon>
        <taxon>Bacillota</taxon>
        <taxon>Bacilli</taxon>
        <taxon>Lactobacillales</taxon>
        <taxon>Lactobacillaceae</taxon>
        <taxon>Lapidilactobacillus</taxon>
    </lineage>
</organism>
<dbReference type="Proteomes" id="UP001596310">
    <property type="component" value="Unassembled WGS sequence"/>
</dbReference>
<keyword evidence="3" id="KW-1185">Reference proteome</keyword>
<accession>A0ABW1ULZ4</accession>
<dbReference type="Gene3D" id="3.90.1150.200">
    <property type="match status" value="1"/>
</dbReference>
<evidence type="ECO:0000313" key="3">
    <source>
        <dbReference type="Proteomes" id="UP001596310"/>
    </source>
</evidence>
<feature type="domain" description="YdhG-like" evidence="1">
    <location>
        <begin position="21"/>
        <end position="111"/>
    </location>
</feature>
<dbReference type="RefSeq" id="WP_125599664.1">
    <property type="nucleotide sequence ID" value="NZ_JBHSSM010000007.1"/>
</dbReference>
<protein>
    <submittedName>
        <fullName evidence="2">Iron chaperone</fullName>
    </submittedName>
</protein>
<dbReference type="InterPro" id="IPR014922">
    <property type="entry name" value="YdhG-like"/>
</dbReference>
<reference evidence="3" key="1">
    <citation type="journal article" date="2019" name="Int. J. Syst. Evol. Microbiol.">
        <title>The Global Catalogue of Microorganisms (GCM) 10K type strain sequencing project: providing services to taxonomists for standard genome sequencing and annotation.</title>
        <authorList>
            <consortium name="The Broad Institute Genomics Platform"/>
            <consortium name="The Broad Institute Genome Sequencing Center for Infectious Disease"/>
            <person name="Wu L."/>
            <person name="Ma J."/>
        </authorList>
    </citation>
    <scope>NUCLEOTIDE SEQUENCE [LARGE SCALE GENOMIC DNA]</scope>
    <source>
        <strain evidence="3">CCM 8897</strain>
    </source>
</reference>